<dbReference type="STRING" id="264951.A0A443HT46"/>
<name>A0A443HT46_BYSSP</name>
<dbReference type="GeneID" id="39602151"/>
<dbReference type="GO" id="GO:0000329">
    <property type="term" value="C:fungal-type vacuole membrane"/>
    <property type="evidence" value="ECO:0007669"/>
    <property type="project" value="InterPro"/>
</dbReference>
<reference evidence="2 3" key="1">
    <citation type="journal article" date="2018" name="Front. Microbiol.">
        <title>Genomic and genetic insights into a cosmopolitan fungus, Paecilomyces variotii (Eurotiales).</title>
        <authorList>
            <person name="Urquhart A.S."/>
            <person name="Mondo S.J."/>
            <person name="Makela M.R."/>
            <person name="Hane J.K."/>
            <person name="Wiebenga A."/>
            <person name="He G."/>
            <person name="Mihaltcheva S."/>
            <person name="Pangilinan J."/>
            <person name="Lipzen A."/>
            <person name="Barry K."/>
            <person name="de Vries R.P."/>
            <person name="Grigoriev I.V."/>
            <person name="Idnurm A."/>
        </authorList>
    </citation>
    <scope>NUCLEOTIDE SEQUENCE [LARGE SCALE GENOMIC DNA]</scope>
    <source>
        <strain evidence="2 3">CBS 101075</strain>
    </source>
</reference>
<dbReference type="Pfam" id="PF12505">
    <property type="entry name" value="DUF3712"/>
    <property type="match status" value="1"/>
</dbReference>
<sequence length="345" mass="37379">MAEDKSQIEQYNDAEGNGFNGTAGVAPAKPTIGQRLKAHYKRWWWVHVIILIIVVLVVTLPVVYVGYPHIAQHDISDSTLNITQLMISNPTPDSFDLHQTQTLGTNSSYHPWIYSFNSTVSLAGASAPFAFIPVPKVKSKNGAEIVIDDRVQLANISAFSDFCKATMLNEEVSLNVYGKPELKEGGLPKTKVTYNKTVTMKALNKLKGFNITELHVLTKNNPDGTNMNGTVLIPNPSVLTLEMGNLTMDLSVDGTPIGQSFIYNFTLRPGNNITPMTSKVNETVLISMLTEKYKDGILPLDIVGSESAVNGKNLTYFSEALAANTIHVNVNAGAALAEIGLSGGL</sequence>
<evidence type="ECO:0000313" key="3">
    <source>
        <dbReference type="Proteomes" id="UP000283841"/>
    </source>
</evidence>
<keyword evidence="3" id="KW-1185">Reference proteome</keyword>
<keyword evidence="1" id="KW-0812">Transmembrane</keyword>
<dbReference type="EMBL" id="RCNU01000006">
    <property type="protein sequence ID" value="RWQ94930.1"/>
    <property type="molecule type" value="Genomic_DNA"/>
</dbReference>
<feature type="transmembrane region" description="Helical" evidence="1">
    <location>
        <begin position="44"/>
        <end position="67"/>
    </location>
</feature>
<dbReference type="RefSeq" id="XP_028484575.1">
    <property type="nucleotide sequence ID" value="XM_028632874.1"/>
</dbReference>
<evidence type="ECO:0000313" key="2">
    <source>
        <dbReference type="EMBL" id="RWQ94930.1"/>
    </source>
</evidence>
<proteinExistence type="predicted"/>
<dbReference type="InterPro" id="IPR022185">
    <property type="entry name" value="DUF3712"/>
</dbReference>
<dbReference type="PANTHER" id="PTHR35895">
    <property type="entry name" value="CHROMOSOME 16, WHOLE GENOME SHOTGUN SEQUENCE"/>
    <property type="match status" value="1"/>
</dbReference>
<organism evidence="2 3">
    <name type="scientific">Byssochlamys spectabilis</name>
    <name type="common">Paecilomyces variotii</name>
    <dbReference type="NCBI Taxonomy" id="264951"/>
    <lineage>
        <taxon>Eukaryota</taxon>
        <taxon>Fungi</taxon>
        <taxon>Dikarya</taxon>
        <taxon>Ascomycota</taxon>
        <taxon>Pezizomycotina</taxon>
        <taxon>Eurotiomycetes</taxon>
        <taxon>Eurotiomycetidae</taxon>
        <taxon>Eurotiales</taxon>
        <taxon>Thermoascaceae</taxon>
        <taxon>Paecilomyces</taxon>
    </lineage>
</organism>
<keyword evidence="1" id="KW-1133">Transmembrane helix</keyword>
<gene>
    <name evidence="2" type="ORF">C8Q69DRAFT_507311</name>
</gene>
<protein>
    <submittedName>
        <fullName evidence="2">Uncharacterized protein</fullName>
    </submittedName>
</protein>
<keyword evidence="1" id="KW-0472">Membrane</keyword>
<accession>A0A443HT46</accession>
<dbReference type="PANTHER" id="PTHR35895:SF1">
    <property type="entry name" value="LIPID-BINDING SERUM GLYCOPROTEIN C-TERMINAL DOMAIN-CONTAINING PROTEIN"/>
    <property type="match status" value="1"/>
</dbReference>
<dbReference type="Proteomes" id="UP000283841">
    <property type="component" value="Unassembled WGS sequence"/>
</dbReference>
<evidence type="ECO:0000256" key="1">
    <source>
        <dbReference type="SAM" id="Phobius"/>
    </source>
</evidence>
<dbReference type="AlphaFoldDB" id="A0A443HT46"/>
<dbReference type="VEuPathDB" id="FungiDB:C8Q69DRAFT_507311"/>
<comment type="caution">
    <text evidence="2">The sequence shown here is derived from an EMBL/GenBank/DDBJ whole genome shotgun (WGS) entry which is preliminary data.</text>
</comment>
<dbReference type="InterPro" id="IPR046368">
    <property type="entry name" value="Tag1"/>
</dbReference>